<proteinExistence type="predicted"/>
<dbReference type="SUPFAM" id="SSF55961">
    <property type="entry name" value="Bet v1-like"/>
    <property type="match status" value="1"/>
</dbReference>
<keyword evidence="3" id="KW-1185">Reference proteome</keyword>
<organism evidence="1 4">
    <name type="scientific">Algibacter amylolyticus</name>
    <dbReference type="NCBI Taxonomy" id="1608400"/>
    <lineage>
        <taxon>Bacteria</taxon>
        <taxon>Pseudomonadati</taxon>
        <taxon>Bacteroidota</taxon>
        <taxon>Flavobacteriia</taxon>
        <taxon>Flavobacteriales</taxon>
        <taxon>Flavobacteriaceae</taxon>
        <taxon>Algibacter</taxon>
    </lineage>
</organism>
<dbReference type="CDD" id="cd07820">
    <property type="entry name" value="SRPBCC_3"/>
    <property type="match status" value="1"/>
</dbReference>
<dbReference type="AlphaFoldDB" id="A0A5M7B1I0"/>
<evidence type="ECO:0000313" key="2">
    <source>
        <dbReference type="EMBL" id="TSJ73974.1"/>
    </source>
</evidence>
<protein>
    <submittedName>
        <fullName evidence="1">SRPBCC family protein</fullName>
    </submittedName>
</protein>
<dbReference type="Proteomes" id="UP000322315">
    <property type="component" value="Unassembled WGS sequence"/>
</dbReference>
<gene>
    <name evidence="1" type="ORF">F2B50_12325</name>
    <name evidence="2" type="ORF">FPF71_12325</name>
</gene>
<reference evidence="1" key="3">
    <citation type="submission" date="2019-09" db="EMBL/GenBank/DDBJ databases">
        <authorList>
            <person name="Zhang D.-C."/>
        </authorList>
    </citation>
    <scope>NUCLEOTIDE SEQUENCE</scope>
    <source>
        <strain evidence="1">RU-4-M-4</strain>
    </source>
</reference>
<dbReference type="Gene3D" id="3.30.530.20">
    <property type="match status" value="1"/>
</dbReference>
<sequence length="153" mass="17887">MTLIKVETQINADIKTCFDLARDVDFYQQSLKHSKEIAISGKTTGLVDLDDIVIWETSHLGYVQHLTLKIVDFQSPKIFVDELVNGSFKAYRHEHIFEEENDKTIMIDKFYYELPYGVFGKFLDWIYVKGYMTKLLKTRNLILRAKAEKVIVT</sequence>
<evidence type="ECO:0000313" key="3">
    <source>
        <dbReference type="Proteomes" id="UP000315145"/>
    </source>
</evidence>
<dbReference type="OrthoDB" id="9801773at2"/>
<dbReference type="InterPro" id="IPR023393">
    <property type="entry name" value="START-like_dom_sf"/>
</dbReference>
<dbReference type="Proteomes" id="UP000315145">
    <property type="component" value="Unassembled WGS sequence"/>
</dbReference>
<evidence type="ECO:0000313" key="1">
    <source>
        <dbReference type="EMBL" id="KAA5823486.1"/>
    </source>
</evidence>
<name>A0A5M7B1I0_9FLAO</name>
<evidence type="ECO:0000313" key="4">
    <source>
        <dbReference type="Proteomes" id="UP000322315"/>
    </source>
</evidence>
<comment type="caution">
    <text evidence="1">The sequence shown here is derived from an EMBL/GenBank/DDBJ whole genome shotgun (WGS) entry which is preliminary data.</text>
</comment>
<dbReference type="RefSeq" id="WP_144116974.1">
    <property type="nucleotide sequence ID" value="NZ_JACHGE010000002.1"/>
</dbReference>
<dbReference type="EMBL" id="VMBF01000008">
    <property type="protein sequence ID" value="TSJ73974.1"/>
    <property type="molecule type" value="Genomic_DNA"/>
</dbReference>
<reference evidence="2 3" key="2">
    <citation type="submission" date="2019-07" db="EMBL/GenBank/DDBJ databases">
        <title>Algibacter marinivivus sp. nov., isolated from the surface of a marine red alga.</title>
        <authorList>
            <person name="Zhong X."/>
            <person name="Xu W."/>
            <person name="Zhang Y."/>
            <person name="Zhang Q."/>
            <person name="Du Z."/>
        </authorList>
    </citation>
    <scope>NUCLEOTIDE SEQUENCE [LARGE SCALE GENOMIC DNA]</scope>
    <source>
        <strain evidence="2 3">RU-4-M-4</strain>
    </source>
</reference>
<reference evidence="1 4" key="1">
    <citation type="journal article" date="2015" name="Int. J. Syst. Evol. Microbiol.">
        <title>Algibacter amylolyticus sp. nov., isolated from intertidal sediment.</title>
        <authorList>
            <person name="Zhang D.C."/>
            <person name="Wu J."/>
            <person name="Neuner K."/>
            <person name="Yao J."/>
            <person name="Margesin R."/>
        </authorList>
    </citation>
    <scope>NUCLEOTIDE SEQUENCE [LARGE SCALE GENOMIC DNA]</scope>
    <source>
        <strain evidence="1 4">RU-4-M-4</strain>
    </source>
</reference>
<accession>A0A5M7B1I0</accession>
<dbReference type="EMBL" id="VWRS01000008">
    <property type="protein sequence ID" value="KAA5823486.1"/>
    <property type="molecule type" value="Genomic_DNA"/>
</dbReference>